<dbReference type="Proteomes" id="UP001046870">
    <property type="component" value="Chromosome 3"/>
</dbReference>
<organism evidence="4 5">
    <name type="scientific">Megalops atlanticus</name>
    <name type="common">Tarpon</name>
    <name type="synonym">Clupea gigantea</name>
    <dbReference type="NCBI Taxonomy" id="7932"/>
    <lineage>
        <taxon>Eukaryota</taxon>
        <taxon>Metazoa</taxon>
        <taxon>Chordata</taxon>
        <taxon>Craniata</taxon>
        <taxon>Vertebrata</taxon>
        <taxon>Euteleostomi</taxon>
        <taxon>Actinopterygii</taxon>
        <taxon>Neopterygii</taxon>
        <taxon>Teleostei</taxon>
        <taxon>Elopiformes</taxon>
        <taxon>Megalopidae</taxon>
        <taxon>Megalops</taxon>
    </lineage>
</organism>
<evidence type="ECO:0000313" key="4">
    <source>
        <dbReference type="EMBL" id="KAG7483997.1"/>
    </source>
</evidence>
<dbReference type="InterPro" id="IPR036846">
    <property type="entry name" value="GM2-AP_sf"/>
</dbReference>
<feature type="chain" id="PRO_5038452914" description="MD-2-related lipid-recognition domain-containing protein" evidence="2">
    <location>
        <begin position="24"/>
        <end position="192"/>
    </location>
</feature>
<evidence type="ECO:0000259" key="3">
    <source>
        <dbReference type="SMART" id="SM00737"/>
    </source>
</evidence>
<comment type="caution">
    <text evidence="4">The sequence shown here is derived from an EMBL/GenBank/DDBJ whole genome shotgun (WGS) entry which is preliminary data.</text>
</comment>
<accession>A0A9D3TGW0</accession>
<evidence type="ECO:0000313" key="5">
    <source>
        <dbReference type="Proteomes" id="UP001046870"/>
    </source>
</evidence>
<dbReference type="PANTHER" id="PTHR17357">
    <property type="entry name" value="GM2 GANGLIOSIDE ACTIVATOR PROTEIN"/>
    <property type="match status" value="1"/>
</dbReference>
<dbReference type="GO" id="GO:0008047">
    <property type="term" value="F:enzyme activator activity"/>
    <property type="evidence" value="ECO:0007669"/>
    <property type="project" value="InterPro"/>
</dbReference>
<dbReference type="SMART" id="SM00737">
    <property type="entry name" value="ML"/>
    <property type="match status" value="1"/>
</dbReference>
<gene>
    <name evidence="4" type="ORF">MATL_G00044610</name>
</gene>
<sequence length="192" mass="20582">MPSQFSVLLCALCVMVLHSSAQGESKKVSVQSTDYSAWVNCGPSNILNVAKLSIPSHITVPGSVSVSFVGELKAPVKAPVTIKLSLKRKLAWKWVKFPCLRGFGSCTYNDICQQLDEIFPGDTCPSLVMSAGGSCQCPLKPGMLTIPPTTLHIPKLVVPGFLANGKYRVEVKAFSGSQLITCVQTTVNLKVK</sequence>
<proteinExistence type="predicted"/>
<dbReference type="SUPFAM" id="SSF63707">
    <property type="entry name" value="Ganglioside M2 (gm2) activator"/>
    <property type="match status" value="1"/>
</dbReference>
<keyword evidence="5" id="KW-1185">Reference proteome</keyword>
<dbReference type="AlphaFoldDB" id="A0A9D3TGW0"/>
<dbReference type="PANTHER" id="PTHR17357:SF0">
    <property type="entry name" value="GANGLIOSIDE GM2 ACTIVATOR"/>
    <property type="match status" value="1"/>
</dbReference>
<dbReference type="Pfam" id="PF02221">
    <property type="entry name" value="E1_DerP2_DerF2"/>
    <property type="match status" value="1"/>
</dbReference>
<protein>
    <recommendedName>
        <fullName evidence="3">MD-2-related lipid-recognition domain-containing protein</fullName>
    </recommendedName>
</protein>
<feature type="domain" description="MD-2-related lipid-recognition" evidence="3">
    <location>
        <begin position="38"/>
        <end position="187"/>
    </location>
</feature>
<dbReference type="GO" id="GO:0005319">
    <property type="term" value="F:lipid transporter activity"/>
    <property type="evidence" value="ECO:0007669"/>
    <property type="project" value="TreeGrafter"/>
</dbReference>
<dbReference type="OrthoDB" id="6409159at2759"/>
<evidence type="ECO:0000256" key="1">
    <source>
        <dbReference type="ARBA" id="ARBA00022729"/>
    </source>
</evidence>
<dbReference type="GO" id="GO:0009898">
    <property type="term" value="C:cytoplasmic side of plasma membrane"/>
    <property type="evidence" value="ECO:0007669"/>
    <property type="project" value="TreeGrafter"/>
</dbReference>
<dbReference type="InterPro" id="IPR028996">
    <property type="entry name" value="GM2-AP"/>
</dbReference>
<evidence type="ECO:0000256" key="2">
    <source>
        <dbReference type="SAM" id="SignalP"/>
    </source>
</evidence>
<dbReference type="GO" id="GO:0006689">
    <property type="term" value="P:ganglioside catabolic process"/>
    <property type="evidence" value="ECO:0007669"/>
    <property type="project" value="InterPro"/>
</dbReference>
<dbReference type="Gene3D" id="2.70.220.10">
    <property type="entry name" value="Ganglioside GM2 activator"/>
    <property type="match status" value="1"/>
</dbReference>
<name>A0A9D3TGW0_MEGAT</name>
<reference evidence="4" key="1">
    <citation type="submission" date="2021-01" db="EMBL/GenBank/DDBJ databases">
        <authorList>
            <person name="Zahm M."/>
            <person name="Roques C."/>
            <person name="Cabau C."/>
            <person name="Klopp C."/>
            <person name="Donnadieu C."/>
            <person name="Jouanno E."/>
            <person name="Lampietro C."/>
            <person name="Louis A."/>
            <person name="Herpin A."/>
            <person name="Echchiki A."/>
            <person name="Berthelot C."/>
            <person name="Parey E."/>
            <person name="Roest-Crollius H."/>
            <person name="Braasch I."/>
            <person name="Postlethwait J."/>
            <person name="Bobe J."/>
            <person name="Montfort J."/>
            <person name="Bouchez O."/>
            <person name="Begum T."/>
            <person name="Mejri S."/>
            <person name="Adams A."/>
            <person name="Chen W.-J."/>
            <person name="Guiguen Y."/>
        </authorList>
    </citation>
    <scope>NUCLEOTIDE SEQUENCE</scope>
    <source>
        <strain evidence="4">YG-15Mar2019-1</strain>
        <tissue evidence="4">Brain</tissue>
    </source>
</reference>
<dbReference type="InterPro" id="IPR003172">
    <property type="entry name" value="ML_dom"/>
</dbReference>
<feature type="signal peptide" evidence="2">
    <location>
        <begin position="1"/>
        <end position="23"/>
    </location>
</feature>
<keyword evidence="1 2" id="KW-0732">Signal</keyword>
<dbReference type="EMBL" id="JAFDVH010000003">
    <property type="protein sequence ID" value="KAG7483997.1"/>
    <property type="molecule type" value="Genomic_DNA"/>
</dbReference>